<organism evidence="16 17">
    <name type="scientific">Niallia taxi</name>
    <dbReference type="NCBI Taxonomy" id="2499688"/>
    <lineage>
        <taxon>Bacteria</taxon>
        <taxon>Bacillati</taxon>
        <taxon>Bacillota</taxon>
        <taxon>Bacilli</taxon>
        <taxon>Bacillales</taxon>
        <taxon>Bacillaceae</taxon>
        <taxon>Niallia</taxon>
    </lineage>
</organism>
<feature type="domain" description="Major facilitator superfamily (MFS) profile" evidence="15">
    <location>
        <begin position="15"/>
        <end position="454"/>
    </location>
</feature>
<evidence type="ECO:0000313" key="17">
    <source>
        <dbReference type="Proteomes" id="UP000288024"/>
    </source>
</evidence>
<dbReference type="PANTHER" id="PTHR23501">
    <property type="entry name" value="MAJOR FACILITATOR SUPERFAMILY"/>
    <property type="match status" value="1"/>
</dbReference>
<feature type="transmembrane region" description="Helical" evidence="14">
    <location>
        <begin position="167"/>
        <end position="188"/>
    </location>
</feature>
<dbReference type="EMBL" id="RZTZ01000002">
    <property type="protein sequence ID" value="RVT65576.1"/>
    <property type="molecule type" value="Genomic_DNA"/>
</dbReference>
<dbReference type="Gene3D" id="1.20.1250.20">
    <property type="entry name" value="MFS general substrate transporter like domains"/>
    <property type="match status" value="1"/>
</dbReference>
<feature type="transmembrane region" description="Helical" evidence="14">
    <location>
        <begin position="425"/>
        <end position="446"/>
    </location>
</feature>
<evidence type="ECO:0000256" key="12">
    <source>
        <dbReference type="ARBA" id="ARBA00023251"/>
    </source>
</evidence>
<evidence type="ECO:0000256" key="3">
    <source>
        <dbReference type="ARBA" id="ARBA00007520"/>
    </source>
</evidence>
<keyword evidence="11 14" id="KW-0472">Membrane</keyword>
<evidence type="ECO:0000256" key="8">
    <source>
        <dbReference type="ARBA" id="ARBA00022781"/>
    </source>
</evidence>
<feature type="transmembrane region" description="Helical" evidence="14">
    <location>
        <begin position="105"/>
        <end position="127"/>
    </location>
</feature>
<comment type="similarity">
    <text evidence="3">Belongs to the major facilitator superfamily. TCR/Tet family.</text>
</comment>
<keyword evidence="7 14" id="KW-0812">Transmembrane</keyword>
<proteinExistence type="inferred from homology"/>
<dbReference type="RefSeq" id="WP_127737794.1">
    <property type="nucleotide sequence ID" value="NZ_JBCMXX010000042.1"/>
</dbReference>
<evidence type="ECO:0000256" key="4">
    <source>
        <dbReference type="ARBA" id="ARBA00022448"/>
    </source>
</evidence>
<evidence type="ECO:0000256" key="2">
    <source>
        <dbReference type="ARBA" id="ARBA00004651"/>
    </source>
</evidence>
<dbReference type="AlphaFoldDB" id="A0A437KEU4"/>
<evidence type="ECO:0000256" key="10">
    <source>
        <dbReference type="ARBA" id="ARBA00023065"/>
    </source>
</evidence>
<dbReference type="GO" id="GO:0015297">
    <property type="term" value="F:antiporter activity"/>
    <property type="evidence" value="ECO:0007669"/>
    <property type="project" value="UniProtKB-KW"/>
</dbReference>
<dbReference type="SUPFAM" id="SSF103473">
    <property type="entry name" value="MFS general substrate transporter"/>
    <property type="match status" value="1"/>
</dbReference>
<evidence type="ECO:0000256" key="7">
    <source>
        <dbReference type="ARBA" id="ARBA00022692"/>
    </source>
</evidence>
<feature type="transmembrane region" description="Helical" evidence="14">
    <location>
        <begin position="139"/>
        <end position="161"/>
    </location>
</feature>
<reference evidence="16 17" key="1">
    <citation type="submission" date="2019-01" db="EMBL/GenBank/DDBJ databases">
        <title>Bacillus sp. M5HDSG1-1, whole genome shotgun sequence.</title>
        <authorList>
            <person name="Tuo L."/>
        </authorList>
    </citation>
    <scope>NUCLEOTIDE SEQUENCE [LARGE SCALE GENOMIC DNA]</scope>
    <source>
        <strain evidence="16 17">M5HDSG1-1</strain>
    </source>
</reference>
<feature type="transmembrane region" description="Helical" evidence="14">
    <location>
        <begin position="200"/>
        <end position="218"/>
    </location>
</feature>
<feature type="transmembrane region" description="Helical" evidence="14">
    <location>
        <begin position="81"/>
        <end position="99"/>
    </location>
</feature>
<evidence type="ECO:0000256" key="1">
    <source>
        <dbReference type="ARBA" id="ARBA00003279"/>
    </source>
</evidence>
<comment type="function">
    <text evidence="1">Resistance to tetracycline by an active tetracycline efflux. This is an energy-dependent process that decreases the accumulation of the antibiotic in whole cells. This protein functions as a metal-tetracycline/H(+) antiporter.</text>
</comment>
<accession>A0A437KEU4</accession>
<dbReference type="GO" id="GO:0005886">
    <property type="term" value="C:plasma membrane"/>
    <property type="evidence" value="ECO:0007669"/>
    <property type="project" value="UniProtKB-SubCell"/>
</dbReference>
<keyword evidence="9 14" id="KW-1133">Transmembrane helix</keyword>
<protein>
    <recommendedName>
        <fullName evidence="13">Tetracycline resistance protein</fullName>
    </recommendedName>
</protein>
<feature type="transmembrane region" description="Helical" evidence="14">
    <location>
        <begin position="262"/>
        <end position="283"/>
    </location>
</feature>
<evidence type="ECO:0000259" key="15">
    <source>
        <dbReference type="PROSITE" id="PS50850"/>
    </source>
</evidence>
<evidence type="ECO:0000313" key="16">
    <source>
        <dbReference type="EMBL" id="RVT65576.1"/>
    </source>
</evidence>
<dbReference type="PROSITE" id="PS50850">
    <property type="entry name" value="MFS"/>
    <property type="match status" value="1"/>
</dbReference>
<keyword evidence="5" id="KW-0050">Antiport</keyword>
<feature type="transmembrane region" description="Helical" evidence="14">
    <location>
        <begin position="15"/>
        <end position="39"/>
    </location>
</feature>
<evidence type="ECO:0000256" key="14">
    <source>
        <dbReference type="SAM" id="Phobius"/>
    </source>
</evidence>
<dbReference type="PANTHER" id="PTHR23501:SF188">
    <property type="entry name" value="TETRACYCLINE RESISTANCE PROTEIN"/>
    <property type="match status" value="1"/>
</dbReference>
<dbReference type="Pfam" id="PF07690">
    <property type="entry name" value="MFS_1"/>
    <property type="match status" value="1"/>
</dbReference>
<feature type="transmembrane region" description="Helical" evidence="14">
    <location>
        <begin position="224"/>
        <end position="241"/>
    </location>
</feature>
<feature type="transmembrane region" description="Helical" evidence="14">
    <location>
        <begin position="351"/>
        <end position="369"/>
    </location>
</feature>
<keyword evidence="12" id="KW-0046">Antibiotic resistance</keyword>
<feature type="transmembrane region" description="Helical" evidence="14">
    <location>
        <begin position="324"/>
        <end position="345"/>
    </location>
</feature>
<evidence type="ECO:0000256" key="6">
    <source>
        <dbReference type="ARBA" id="ARBA00022475"/>
    </source>
</evidence>
<sequence>MAGDLKLEKKNSDRLVAVLTFALVISVMNSTMFNMAIPSITKEFKLLPTEAGWIITAYIIIYAIGSVLYGKLADKFMLKTLLTIGLCTFAAGSILGFAANSFPLLLAGRCLQAAGASVMPTVAMIIPARFFPKETRGRVLGLTSAGMALGTAIGPIVAGGVTSFFNWHYLFVISLLSLITLPFFRKYLNEQQRQKKGKTDLLGAACLACALAFLLLAITLSALSYAALFALCFVLFIWRIMKGKNPFIPISLFQNKQFSLGIAISGICSGIGFGIPYLTPLLLQEVNGLSPLLSGLYMFPSALIAALLGISGGRLADRKGNRSLTLLALIGFFIGFSVLSIFAGYSPYMTMFILIFACIGQTFMQISMANTVSNTLPKTDVGVGMGIMMMINFISGAVFTTMMSASLEKENLSIQLNPLLLTQNGISYSNIYTVLSILVVIITLTYHFRLKENSAEYAK</sequence>
<dbReference type="Gene3D" id="1.20.1720.10">
    <property type="entry name" value="Multidrug resistance protein D"/>
    <property type="match status" value="1"/>
</dbReference>
<evidence type="ECO:0000256" key="9">
    <source>
        <dbReference type="ARBA" id="ARBA00022989"/>
    </source>
</evidence>
<dbReference type="PRINTS" id="PR01036">
    <property type="entry name" value="TCRTETB"/>
</dbReference>
<name>A0A437KEU4_9BACI</name>
<dbReference type="InterPro" id="IPR020846">
    <property type="entry name" value="MFS_dom"/>
</dbReference>
<keyword evidence="6" id="KW-1003">Cell membrane</keyword>
<comment type="caution">
    <text evidence="16">The sequence shown here is derived from an EMBL/GenBank/DDBJ whole genome shotgun (WGS) entry which is preliminary data.</text>
</comment>
<dbReference type="Proteomes" id="UP000288024">
    <property type="component" value="Unassembled WGS sequence"/>
</dbReference>
<evidence type="ECO:0000256" key="13">
    <source>
        <dbReference type="ARBA" id="ARBA00040630"/>
    </source>
</evidence>
<keyword evidence="4" id="KW-0813">Transport</keyword>
<dbReference type="GO" id="GO:1902600">
    <property type="term" value="P:proton transmembrane transport"/>
    <property type="evidence" value="ECO:0007669"/>
    <property type="project" value="UniProtKB-KW"/>
</dbReference>
<dbReference type="InterPro" id="IPR011701">
    <property type="entry name" value="MFS"/>
</dbReference>
<feature type="transmembrane region" description="Helical" evidence="14">
    <location>
        <begin position="381"/>
        <end position="405"/>
    </location>
</feature>
<keyword evidence="17" id="KW-1185">Reference proteome</keyword>
<evidence type="ECO:0000256" key="11">
    <source>
        <dbReference type="ARBA" id="ARBA00023136"/>
    </source>
</evidence>
<feature type="transmembrane region" description="Helical" evidence="14">
    <location>
        <begin position="51"/>
        <end position="69"/>
    </location>
</feature>
<comment type="subcellular location">
    <subcellularLocation>
        <location evidence="2">Cell membrane</location>
        <topology evidence="2">Multi-pass membrane protein</topology>
    </subcellularLocation>
</comment>
<keyword evidence="8" id="KW-0375">Hydrogen ion transport</keyword>
<evidence type="ECO:0000256" key="5">
    <source>
        <dbReference type="ARBA" id="ARBA00022449"/>
    </source>
</evidence>
<dbReference type="GO" id="GO:0046677">
    <property type="term" value="P:response to antibiotic"/>
    <property type="evidence" value="ECO:0007669"/>
    <property type="project" value="UniProtKB-KW"/>
</dbReference>
<keyword evidence="10" id="KW-0406">Ion transport</keyword>
<dbReference type="CDD" id="cd17321">
    <property type="entry name" value="MFS_MMR_MDR_like"/>
    <property type="match status" value="1"/>
</dbReference>
<gene>
    <name evidence="16" type="ORF">EM808_08770</name>
</gene>
<dbReference type="InterPro" id="IPR036259">
    <property type="entry name" value="MFS_trans_sf"/>
</dbReference>
<feature type="transmembrane region" description="Helical" evidence="14">
    <location>
        <begin position="295"/>
        <end position="312"/>
    </location>
</feature>